<keyword evidence="3" id="KW-1133">Transmembrane helix</keyword>
<keyword evidence="3" id="KW-0472">Membrane</keyword>
<keyword evidence="2" id="KW-0175">Coiled coil</keyword>
<dbReference type="Gene3D" id="3.60.40.10">
    <property type="entry name" value="PPM-type phosphatase domain"/>
    <property type="match status" value="1"/>
</dbReference>
<keyword evidence="6" id="KW-0418">Kinase</keyword>
<feature type="signal peptide" evidence="4">
    <location>
        <begin position="1"/>
        <end position="21"/>
    </location>
</feature>
<dbReference type="AlphaFoldDB" id="A1ZH59"/>
<evidence type="ECO:0000313" key="7">
    <source>
        <dbReference type="Proteomes" id="UP000004095"/>
    </source>
</evidence>
<keyword evidence="4" id="KW-0732">Signal</keyword>
<feature type="transmembrane region" description="Helical" evidence="3">
    <location>
        <begin position="285"/>
        <end position="304"/>
    </location>
</feature>
<dbReference type="Pfam" id="PF07696">
    <property type="entry name" value="7TMR-DISMED2"/>
    <property type="match status" value="1"/>
</dbReference>
<evidence type="ECO:0000256" key="2">
    <source>
        <dbReference type="SAM" id="Coils"/>
    </source>
</evidence>
<feature type="domain" description="PPM-type phosphatase" evidence="5">
    <location>
        <begin position="467"/>
        <end position="688"/>
    </location>
</feature>
<dbReference type="EMBL" id="AAWS01000007">
    <property type="protein sequence ID" value="EAY30328.1"/>
    <property type="molecule type" value="Genomic_DNA"/>
</dbReference>
<proteinExistence type="predicted"/>
<feature type="transmembrane region" description="Helical" evidence="3">
    <location>
        <begin position="316"/>
        <end position="336"/>
    </location>
</feature>
<dbReference type="InterPro" id="IPR052016">
    <property type="entry name" value="Bact_Sigma-Reg"/>
</dbReference>
<gene>
    <name evidence="6" type="ORF">M23134_08157</name>
</gene>
<keyword evidence="6" id="KW-0808">Transferase</keyword>
<dbReference type="eggNOG" id="COG2208">
    <property type="taxonomic scope" value="Bacteria"/>
</dbReference>
<dbReference type="InterPro" id="IPR011623">
    <property type="entry name" value="7TMR_DISM_rcpt_extracell_dom1"/>
</dbReference>
<evidence type="ECO:0000313" key="6">
    <source>
        <dbReference type="EMBL" id="EAY30328.1"/>
    </source>
</evidence>
<dbReference type="GO" id="GO:0004674">
    <property type="term" value="F:protein serine/threonine kinase activity"/>
    <property type="evidence" value="ECO:0007669"/>
    <property type="project" value="UniProtKB-KW"/>
</dbReference>
<name>A1ZH59_MICM2</name>
<feature type="transmembrane region" description="Helical" evidence="3">
    <location>
        <begin position="218"/>
        <end position="237"/>
    </location>
</feature>
<dbReference type="OrthoDB" id="9767435at2"/>
<feature type="transmembrane region" description="Helical" evidence="3">
    <location>
        <begin position="343"/>
        <end position="364"/>
    </location>
</feature>
<accession>A1ZH59</accession>
<dbReference type="PANTHER" id="PTHR43156:SF9">
    <property type="entry name" value="HAMP DOMAIN-CONTAINING PROTEIN"/>
    <property type="match status" value="1"/>
</dbReference>
<evidence type="ECO:0000256" key="3">
    <source>
        <dbReference type="SAM" id="Phobius"/>
    </source>
</evidence>
<keyword evidence="1" id="KW-0378">Hydrolase</keyword>
<protein>
    <submittedName>
        <fullName evidence="6">Serine/threonine protein kinases, putative</fullName>
    </submittedName>
</protein>
<dbReference type="InterPro" id="IPR001932">
    <property type="entry name" value="PPM-type_phosphatase-like_dom"/>
</dbReference>
<feature type="coiled-coil region" evidence="2">
    <location>
        <begin position="399"/>
        <end position="440"/>
    </location>
</feature>
<feature type="transmembrane region" description="Helical" evidence="3">
    <location>
        <begin position="249"/>
        <end position="273"/>
    </location>
</feature>
<feature type="chain" id="PRO_5002642177" evidence="4">
    <location>
        <begin position="22"/>
        <end position="688"/>
    </location>
</feature>
<dbReference type="SMART" id="SM00331">
    <property type="entry name" value="PP2C_SIG"/>
    <property type="match status" value="1"/>
</dbReference>
<feature type="transmembrane region" description="Helical" evidence="3">
    <location>
        <begin position="192"/>
        <end position="211"/>
    </location>
</feature>
<dbReference type="Pfam" id="PF07228">
    <property type="entry name" value="SpoIIE"/>
    <property type="match status" value="1"/>
</dbReference>
<dbReference type="PANTHER" id="PTHR43156">
    <property type="entry name" value="STAGE II SPORULATION PROTEIN E-RELATED"/>
    <property type="match status" value="1"/>
</dbReference>
<reference evidence="6 7" key="1">
    <citation type="submission" date="2007-01" db="EMBL/GenBank/DDBJ databases">
        <authorList>
            <person name="Haygood M."/>
            <person name="Podell S."/>
            <person name="Anderson C."/>
            <person name="Hopkinson B."/>
            <person name="Roe K."/>
            <person name="Barbeau K."/>
            <person name="Gaasterland T."/>
            <person name="Ferriera S."/>
            <person name="Johnson J."/>
            <person name="Kravitz S."/>
            <person name="Beeson K."/>
            <person name="Sutton G."/>
            <person name="Rogers Y.-H."/>
            <person name="Friedman R."/>
            <person name="Frazier M."/>
            <person name="Venter J.C."/>
        </authorList>
    </citation>
    <scope>NUCLEOTIDE SEQUENCE [LARGE SCALE GENOMIC DNA]</scope>
    <source>
        <strain evidence="6 7">ATCC 23134</strain>
    </source>
</reference>
<evidence type="ECO:0000256" key="4">
    <source>
        <dbReference type="SAM" id="SignalP"/>
    </source>
</evidence>
<dbReference type="GO" id="GO:0016791">
    <property type="term" value="F:phosphatase activity"/>
    <property type="evidence" value="ECO:0007669"/>
    <property type="project" value="TreeGrafter"/>
</dbReference>
<evidence type="ECO:0000256" key="1">
    <source>
        <dbReference type="ARBA" id="ARBA00022801"/>
    </source>
</evidence>
<dbReference type="Gene3D" id="2.60.40.2380">
    <property type="match status" value="1"/>
</dbReference>
<dbReference type="InterPro" id="IPR036457">
    <property type="entry name" value="PPM-type-like_dom_sf"/>
</dbReference>
<organism evidence="6 7">
    <name type="scientific">Microscilla marina ATCC 23134</name>
    <dbReference type="NCBI Taxonomy" id="313606"/>
    <lineage>
        <taxon>Bacteria</taxon>
        <taxon>Pseudomonadati</taxon>
        <taxon>Bacteroidota</taxon>
        <taxon>Cytophagia</taxon>
        <taxon>Cytophagales</taxon>
        <taxon>Microscillaceae</taxon>
        <taxon>Microscilla</taxon>
    </lineage>
</organism>
<dbReference type="Proteomes" id="UP000004095">
    <property type="component" value="Unassembled WGS sequence"/>
</dbReference>
<feature type="transmembrane region" description="Helical" evidence="3">
    <location>
        <begin position="370"/>
        <end position="391"/>
    </location>
</feature>
<dbReference type="RefSeq" id="WP_002695271.1">
    <property type="nucleotide sequence ID" value="NZ_AAWS01000007.1"/>
</dbReference>
<evidence type="ECO:0000259" key="5">
    <source>
        <dbReference type="SMART" id="SM00331"/>
    </source>
</evidence>
<comment type="caution">
    <text evidence="6">The sequence shown here is derived from an EMBL/GenBank/DDBJ whole genome shotgun (WGS) entry which is preliminary data.</text>
</comment>
<sequence length="688" mass="79570">MQYLKYLCFSLYLLLAYDAKAQKVFYIEGDSNQYKQLNSCLYVLSKNAASFSFTQVQNLPDTQFQLFASARENIKKVSTVWGKIKIQSKQSHDFNGILILGKRYINIAEVYQQNDQGEVVLKKTGGHVRGSEKDLNINRTIPKVRLYLKPGQTKTIYIRFQNVNQKNLSIGLEAQTKEHWDSFIQRRNLVQGIFQGAVGLILLYNLFLYVLSGNKIYVYYSGYLFCTGAYFFNYAGFSTEYLFPEYPHLFYDVYLFSTVFLQVFYIQFIRVFLNTQKNIPFWDKVMCWWMVGRIIEFLVLEAVLHTSDNFAFIHNFHRQYALVESAFFLVLVMVWATTKTKMVIYIIAGFFCLYIGMSISIFKGSYNGNLYFQAGTLLEILCFSLGLGYRIRLNDKEKRRAQEEVIVVQENANKQLESKVQERTEQLKQLNNTLNKKNGDLHASMRYAHKLQKGVLPYSERISQLFSQHFIVYRPRDIVSGDFYWVEEVEGKKIVVIADCTGHGIPGAMMSMLGSTALSDIILNKKILNADIILNNLSNVVEAILRADKNEIRDGMDIGVCVINYEEKQMEFAGAHHPLYYFQDGQLNIVKGTKLSIGGYQENKTFEENVIDISKETIFYMCSDGYQDQFGGPNDKKFMTRQLKSLLTEIHQMPLPQQKNILEDTLNRWITDGNTKQTDDILVWGAKI</sequence>
<keyword evidence="3" id="KW-0812">Transmembrane</keyword>
<keyword evidence="6" id="KW-0723">Serine/threonine-protein kinase</keyword>
<dbReference type="InterPro" id="IPR011622">
    <property type="entry name" value="7TMR_DISM_rcpt_extracell_dom2"/>
</dbReference>
<dbReference type="Pfam" id="PF07695">
    <property type="entry name" value="7TMR-DISM_7TM"/>
    <property type="match status" value="1"/>
</dbReference>
<keyword evidence="7" id="KW-1185">Reference proteome</keyword>